<sequence length="23" mass="2334">MGTTYVRSASDTTLGSKVTGITS</sequence>
<proteinExistence type="predicted"/>
<feature type="region of interest" description="Disordered" evidence="1">
    <location>
        <begin position="1"/>
        <end position="23"/>
    </location>
</feature>
<accession>A0A0E9TYP9</accession>
<reference evidence="2" key="1">
    <citation type="submission" date="2014-11" db="EMBL/GenBank/DDBJ databases">
        <authorList>
            <person name="Amaro Gonzalez C."/>
        </authorList>
    </citation>
    <scope>NUCLEOTIDE SEQUENCE</scope>
</reference>
<dbReference type="AlphaFoldDB" id="A0A0E9TYP9"/>
<reference evidence="2" key="2">
    <citation type="journal article" date="2015" name="Fish Shellfish Immunol.">
        <title>Early steps in the European eel (Anguilla anguilla)-Vibrio vulnificus interaction in the gills: Role of the RtxA13 toxin.</title>
        <authorList>
            <person name="Callol A."/>
            <person name="Pajuelo D."/>
            <person name="Ebbesson L."/>
            <person name="Teles M."/>
            <person name="MacKenzie S."/>
            <person name="Amaro C."/>
        </authorList>
    </citation>
    <scope>NUCLEOTIDE SEQUENCE</scope>
</reference>
<evidence type="ECO:0000313" key="2">
    <source>
        <dbReference type="EMBL" id="JAH58602.1"/>
    </source>
</evidence>
<organism evidence="2">
    <name type="scientific">Anguilla anguilla</name>
    <name type="common">European freshwater eel</name>
    <name type="synonym">Muraena anguilla</name>
    <dbReference type="NCBI Taxonomy" id="7936"/>
    <lineage>
        <taxon>Eukaryota</taxon>
        <taxon>Metazoa</taxon>
        <taxon>Chordata</taxon>
        <taxon>Craniata</taxon>
        <taxon>Vertebrata</taxon>
        <taxon>Euteleostomi</taxon>
        <taxon>Actinopterygii</taxon>
        <taxon>Neopterygii</taxon>
        <taxon>Teleostei</taxon>
        <taxon>Anguilliformes</taxon>
        <taxon>Anguillidae</taxon>
        <taxon>Anguilla</taxon>
    </lineage>
</organism>
<name>A0A0E9TYP9_ANGAN</name>
<protein>
    <submittedName>
        <fullName evidence="2">Uncharacterized protein</fullName>
    </submittedName>
</protein>
<evidence type="ECO:0000256" key="1">
    <source>
        <dbReference type="SAM" id="MobiDB-lite"/>
    </source>
</evidence>
<dbReference type="EMBL" id="GBXM01049975">
    <property type="protein sequence ID" value="JAH58602.1"/>
    <property type="molecule type" value="Transcribed_RNA"/>
</dbReference>